<evidence type="ECO:0000256" key="11">
    <source>
        <dbReference type="SAM" id="Phobius"/>
    </source>
</evidence>
<proteinExistence type="inferred from homology"/>
<dbReference type="Pfam" id="PF09594">
    <property type="entry name" value="GT87"/>
    <property type="match status" value="1"/>
</dbReference>
<evidence type="ECO:0000256" key="2">
    <source>
        <dbReference type="ARBA" id="ARBA00022475"/>
    </source>
</evidence>
<evidence type="ECO:0000256" key="4">
    <source>
        <dbReference type="ARBA" id="ARBA00022692"/>
    </source>
</evidence>
<keyword evidence="8 11" id="KW-0472">Membrane</keyword>
<feature type="transmembrane region" description="Helical" evidence="11">
    <location>
        <begin position="165"/>
        <end position="189"/>
    </location>
</feature>
<reference evidence="12" key="1">
    <citation type="submission" date="2020-12" db="EMBL/GenBank/DDBJ databases">
        <title>Geomonas sp. Red875, isolated from river sediment.</title>
        <authorList>
            <person name="Xu Z."/>
            <person name="Zhang Z."/>
            <person name="Masuda Y."/>
            <person name="Itoh H."/>
            <person name="Senoo K."/>
        </authorList>
    </citation>
    <scope>NUCLEOTIDE SEQUENCE</scope>
    <source>
        <strain evidence="12">Red875</strain>
    </source>
</reference>
<dbReference type="GO" id="GO:0005886">
    <property type="term" value="C:plasma membrane"/>
    <property type="evidence" value="ECO:0007669"/>
    <property type="project" value="UniProtKB-SubCell"/>
</dbReference>
<dbReference type="InterPro" id="IPR011990">
    <property type="entry name" value="TPR-like_helical_dom_sf"/>
</dbReference>
<feature type="transmembrane region" description="Helical" evidence="11">
    <location>
        <begin position="266"/>
        <end position="289"/>
    </location>
</feature>
<dbReference type="InterPro" id="IPR019734">
    <property type="entry name" value="TPR_rpt"/>
</dbReference>
<dbReference type="RefSeq" id="WP_199386211.1">
    <property type="nucleotide sequence ID" value="NZ_JAEMHM010000022.1"/>
</dbReference>
<feature type="transmembrane region" description="Helical" evidence="11">
    <location>
        <begin position="346"/>
        <end position="364"/>
    </location>
</feature>
<evidence type="ECO:0000256" key="10">
    <source>
        <dbReference type="PROSITE-ProRule" id="PRU00339"/>
    </source>
</evidence>
<comment type="caution">
    <text evidence="12">The sequence shown here is derived from an EMBL/GenBank/DDBJ whole genome shotgun (WGS) entry which is preliminary data.</text>
</comment>
<gene>
    <name evidence="12" type="ORF">JFN93_21495</name>
</gene>
<evidence type="ECO:0000256" key="6">
    <source>
        <dbReference type="ARBA" id="ARBA00022803"/>
    </source>
</evidence>
<protein>
    <submittedName>
        <fullName evidence="12">DUF2029 domain-containing protein</fullName>
    </submittedName>
</protein>
<feature type="transmembrane region" description="Helical" evidence="11">
    <location>
        <begin position="295"/>
        <end position="317"/>
    </location>
</feature>
<dbReference type="AlphaFoldDB" id="A0A8J7M235"/>
<evidence type="ECO:0000256" key="3">
    <source>
        <dbReference type="ARBA" id="ARBA00022679"/>
    </source>
</evidence>
<evidence type="ECO:0000256" key="7">
    <source>
        <dbReference type="ARBA" id="ARBA00022989"/>
    </source>
</evidence>
<sequence length="591" mass="66309">MTVSREHLYRVLLIAVAVLIAYGNILNHQFVWDDTWIIVDNPRLTHLADLPSLFFTEDKIAGSTGYYRPITYVSFLLDRVLWGGSPIGFNLTNLLLQLAAAVLFYLVVLELFKKPRYALVAALIFALNPIANETVNFHSGGRNTLLCAVFTLATVWLHARRKPVGAAVCFALAILCKEFGLLVPVLLFLYDRLIAREKVRWTYYLAYAGAIVGYFVLRSSVVQSANFLKLASFSNLVLLTPRLLVRYLENMLWPLRLQTMYEIPAPVFDGTTALCLAGLVVFAGAALWFRKRPEIVFGITCFFLFMAPVSGVLPLGVTMMADRYAYFSAMGIALVVAYLIDLAQPKVVIAVTAALCLWFGATDLQRNGYWRDEFALFNKMIEDVPQRAVGYWNLGLSYYNRDDFDNAARYFNKACFGTNENNIELIWLGELFWEMRKYDDAIRVTRMRMEQEPQNPHPYLMLSRIYGDMGDRGQEAAFRQQALALFAGTEQVTAERASDEWRKAKQLEAEGSRFSAKYTYQKALGIEPNYVPALVSLGALDQELGNHVSAERFLSRALQLAPNDVEAQRCLAKVREGGVGGPGAGGGGKGR</sequence>
<dbReference type="InterPro" id="IPR018584">
    <property type="entry name" value="GT87"/>
</dbReference>
<feature type="transmembrane region" description="Helical" evidence="11">
    <location>
        <begin position="143"/>
        <end position="159"/>
    </location>
</feature>
<evidence type="ECO:0000256" key="9">
    <source>
        <dbReference type="ARBA" id="ARBA00024033"/>
    </source>
</evidence>
<keyword evidence="5" id="KW-0677">Repeat</keyword>
<keyword evidence="3" id="KW-0808">Transferase</keyword>
<comment type="similarity">
    <text evidence="9">Belongs to the glycosyltransferase 87 family.</text>
</comment>
<evidence type="ECO:0000256" key="8">
    <source>
        <dbReference type="ARBA" id="ARBA00023136"/>
    </source>
</evidence>
<dbReference type="Gene3D" id="1.25.40.10">
    <property type="entry name" value="Tetratricopeptide repeat domain"/>
    <property type="match status" value="2"/>
</dbReference>
<keyword evidence="4 11" id="KW-0812">Transmembrane</keyword>
<feature type="repeat" description="TPR" evidence="10">
    <location>
        <begin position="388"/>
        <end position="421"/>
    </location>
</feature>
<dbReference type="Pfam" id="PF13181">
    <property type="entry name" value="TPR_8"/>
    <property type="match status" value="1"/>
</dbReference>
<dbReference type="PANTHER" id="PTHR44227:SF3">
    <property type="entry name" value="PROTEIN O-MANNOSYL-TRANSFERASE TMTC4"/>
    <property type="match status" value="1"/>
</dbReference>
<dbReference type="InterPro" id="IPR052346">
    <property type="entry name" value="O-mannosyl-transferase_TMTC"/>
</dbReference>
<dbReference type="PANTHER" id="PTHR44227">
    <property type="match status" value="1"/>
</dbReference>
<keyword evidence="13" id="KW-1185">Reference proteome</keyword>
<feature type="transmembrane region" description="Helical" evidence="11">
    <location>
        <begin position="324"/>
        <end position="340"/>
    </location>
</feature>
<name>A0A8J7M235_9BACT</name>
<evidence type="ECO:0000256" key="5">
    <source>
        <dbReference type="ARBA" id="ARBA00022737"/>
    </source>
</evidence>
<dbReference type="EMBL" id="JAEMHM010000022">
    <property type="protein sequence ID" value="MBJ6727295.1"/>
    <property type="molecule type" value="Genomic_DNA"/>
</dbReference>
<comment type="subcellular location">
    <subcellularLocation>
        <location evidence="1">Cell membrane</location>
        <topology evidence="1">Multi-pass membrane protein</topology>
    </subcellularLocation>
</comment>
<feature type="repeat" description="TPR" evidence="10">
    <location>
        <begin position="531"/>
        <end position="564"/>
    </location>
</feature>
<organism evidence="12 13">
    <name type="scientific">Geomesophilobacter sediminis</name>
    <dbReference type="NCBI Taxonomy" id="2798584"/>
    <lineage>
        <taxon>Bacteria</taxon>
        <taxon>Pseudomonadati</taxon>
        <taxon>Thermodesulfobacteriota</taxon>
        <taxon>Desulfuromonadia</taxon>
        <taxon>Geobacterales</taxon>
        <taxon>Geobacteraceae</taxon>
        <taxon>Geomesophilobacter</taxon>
    </lineage>
</organism>
<evidence type="ECO:0000313" key="13">
    <source>
        <dbReference type="Proteomes" id="UP000636888"/>
    </source>
</evidence>
<feature type="transmembrane region" description="Helical" evidence="11">
    <location>
        <begin position="87"/>
        <end position="108"/>
    </location>
</feature>
<evidence type="ECO:0000256" key="1">
    <source>
        <dbReference type="ARBA" id="ARBA00004651"/>
    </source>
</evidence>
<dbReference type="SMART" id="SM00028">
    <property type="entry name" value="TPR"/>
    <property type="match status" value="4"/>
</dbReference>
<dbReference type="PROSITE" id="PS50005">
    <property type="entry name" value="TPR"/>
    <property type="match status" value="2"/>
</dbReference>
<evidence type="ECO:0000313" key="12">
    <source>
        <dbReference type="EMBL" id="MBJ6727295.1"/>
    </source>
</evidence>
<dbReference type="Proteomes" id="UP000636888">
    <property type="component" value="Unassembled WGS sequence"/>
</dbReference>
<keyword evidence="6 10" id="KW-0802">TPR repeat</keyword>
<keyword evidence="7 11" id="KW-1133">Transmembrane helix</keyword>
<accession>A0A8J7M235</accession>
<dbReference type="GO" id="GO:0016758">
    <property type="term" value="F:hexosyltransferase activity"/>
    <property type="evidence" value="ECO:0007669"/>
    <property type="project" value="InterPro"/>
</dbReference>
<feature type="transmembrane region" description="Helical" evidence="11">
    <location>
        <begin position="201"/>
        <end position="221"/>
    </location>
</feature>
<keyword evidence="2" id="KW-1003">Cell membrane</keyword>
<dbReference type="SUPFAM" id="SSF48452">
    <property type="entry name" value="TPR-like"/>
    <property type="match status" value="1"/>
</dbReference>
<feature type="transmembrane region" description="Helical" evidence="11">
    <location>
        <begin position="7"/>
        <end position="26"/>
    </location>
</feature>